<name>A0A9Q5HWJ7_SANBA</name>
<gene>
    <name evidence="2" type="ORF">A7U60_g5467</name>
</gene>
<accession>A0A9Q5HWJ7</accession>
<reference evidence="2" key="1">
    <citation type="submission" date="2016-06" db="EMBL/GenBank/DDBJ databases">
        <title>Draft Genome sequence of the fungus Inonotus baumii.</title>
        <authorList>
            <person name="Zhu H."/>
            <person name="Lin W."/>
        </authorList>
    </citation>
    <scope>NUCLEOTIDE SEQUENCE</scope>
    <source>
        <strain evidence="2">821</strain>
    </source>
</reference>
<keyword evidence="1" id="KW-0472">Membrane</keyword>
<feature type="transmembrane region" description="Helical" evidence="1">
    <location>
        <begin position="240"/>
        <end position="262"/>
    </location>
</feature>
<protein>
    <submittedName>
        <fullName evidence="2">Uncharacterized protein</fullName>
    </submittedName>
</protein>
<feature type="transmembrane region" description="Helical" evidence="1">
    <location>
        <begin position="214"/>
        <end position="234"/>
    </location>
</feature>
<feature type="transmembrane region" description="Helical" evidence="1">
    <location>
        <begin position="174"/>
        <end position="193"/>
    </location>
</feature>
<dbReference type="EMBL" id="LNZH02000192">
    <property type="protein sequence ID" value="OCB87328.1"/>
    <property type="molecule type" value="Genomic_DNA"/>
</dbReference>
<sequence length="295" mass="32969">MRSSLWLGLDCAGLETAMDTSLPALSTQYSDAIQDLKDFQTVKVIYVAAFSVMVYDSIVTISDAISCVWERKGAMGKFLCVIDYYLSVWGSLVFFFPLQIVVILRTIALWERNRNVVILLISVAVVTDLCLVVLVALLTRNMHFSPNKAPTARKILGCWVDSIDIDPHAMLPCWAMYCVFNTVIFTLTIVRAVKISKQERPIRSLFPVLVIDGFAYYCVMLAISTTALIMNSVLPIQRRVLVFALVPVLKASFCVLGSRISLHLRQTQTQKTRSSSYLLRDSVRLSSVLASKPPS</sequence>
<dbReference type="Proteomes" id="UP000757232">
    <property type="component" value="Unassembled WGS sequence"/>
</dbReference>
<feature type="transmembrane region" description="Helical" evidence="1">
    <location>
        <begin position="44"/>
        <end position="65"/>
    </location>
</feature>
<organism evidence="2 3">
    <name type="scientific">Sanghuangporus baumii</name>
    <name type="common">Phellinus baumii</name>
    <dbReference type="NCBI Taxonomy" id="108892"/>
    <lineage>
        <taxon>Eukaryota</taxon>
        <taxon>Fungi</taxon>
        <taxon>Dikarya</taxon>
        <taxon>Basidiomycota</taxon>
        <taxon>Agaricomycotina</taxon>
        <taxon>Agaricomycetes</taxon>
        <taxon>Hymenochaetales</taxon>
        <taxon>Hymenochaetaceae</taxon>
        <taxon>Sanghuangporus</taxon>
    </lineage>
</organism>
<keyword evidence="3" id="KW-1185">Reference proteome</keyword>
<keyword evidence="1" id="KW-1133">Transmembrane helix</keyword>
<proteinExistence type="predicted"/>
<dbReference type="AlphaFoldDB" id="A0A9Q5HWJ7"/>
<keyword evidence="1" id="KW-0812">Transmembrane</keyword>
<comment type="caution">
    <text evidence="2">The sequence shown here is derived from an EMBL/GenBank/DDBJ whole genome shotgun (WGS) entry which is preliminary data.</text>
</comment>
<evidence type="ECO:0000313" key="2">
    <source>
        <dbReference type="EMBL" id="OCB87328.1"/>
    </source>
</evidence>
<dbReference type="OrthoDB" id="3354157at2759"/>
<evidence type="ECO:0000313" key="3">
    <source>
        <dbReference type="Proteomes" id="UP000757232"/>
    </source>
</evidence>
<feature type="transmembrane region" description="Helical" evidence="1">
    <location>
        <begin position="116"/>
        <end position="138"/>
    </location>
</feature>
<evidence type="ECO:0000256" key="1">
    <source>
        <dbReference type="SAM" id="Phobius"/>
    </source>
</evidence>
<feature type="transmembrane region" description="Helical" evidence="1">
    <location>
        <begin position="85"/>
        <end position="104"/>
    </location>
</feature>